<comment type="subunit">
    <text evidence="13">Homodimer.</text>
</comment>
<accession>A0A261FQE6</accession>
<evidence type="ECO:0000313" key="17">
    <source>
        <dbReference type="Proteomes" id="UP000216871"/>
    </source>
</evidence>
<dbReference type="GO" id="GO:0004648">
    <property type="term" value="F:O-phospho-L-serine:2-oxoglutarate aminotransferase activity"/>
    <property type="evidence" value="ECO:0007669"/>
    <property type="project" value="UniProtKB-UniRule"/>
</dbReference>
<dbReference type="HAMAP" id="MF_00160">
    <property type="entry name" value="SerC_aminotrans_5"/>
    <property type="match status" value="1"/>
</dbReference>
<feature type="region of interest" description="Disordered" evidence="14">
    <location>
        <begin position="1"/>
        <end position="23"/>
    </location>
</feature>
<keyword evidence="17" id="KW-1185">Reference proteome</keyword>
<dbReference type="GO" id="GO:0008453">
    <property type="term" value="F:alanine-glyoxylate transaminase activity"/>
    <property type="evidence" value="ECO:0007669"/>
    <property type="project" value="TreeGrafter"/>
</dbReference>
<comment type="cofactor">
    <cofactor evidence="13">
        <name>pyridoxal 5'-phosphate</name>
        <dbReference type="ChEBI" id="CHEBI:597326"/>
    </cofactor>
    <text evidence="13">Binds 1 pyridoxal phosphate per subunit.</text>
</comment>
<dbReference type="InterPro" id="IPR022278">
    <property type="entry name" value="Pser_aminoTfrase"/>
</dbReference>
<protein>
    <recommendedName>
        <fullName evidence="13">Phosphoserine aminotransferase</fullName>
        <ecNumber evidence="13">2.6.1.52</ecNumber>
    </recommendedName>
    <alternativeName>
        <fullName evidence="13">Phosphohydroxythreonine aminotransferase</fullName>
        <shortName evidence="13">PSAT</shortName>
    </alternativeName>
</protein>
<dbReference type="GO" id="GO:0004760">
    <property type="term" value="F:L-serine-pyruvate transaminase activity"/>
    <property type="evidence" value="ECO:0007669"/>
    <property type="project" value="TreeGrafter"/>
</dbReference>
<name>A0A261FQE6_9BIFI</name>
<feature type="binding site" evidence="13">
    <location>
        <position position="174"/>
    </location>
    <ligand>
        <name>pyridoxal 5'-phosphate</name>
        <dbReference type="ChEBI" id="CHEBI:597326"/>
    </ligand>
</feature>
<dbReference type="EC" id="2.6.1.52" evidence="13"/>
<comment type="similarity">
    <text evidence="3 13">Belongs to the class-V pyridoxal-phosphate-dependent aminotransferase family. SerC subfamily.</text>
</comment>
<dbReference type="SUPFAM" id="SSF53383">
    <property type="entry name" value="PLP-dependent transferases"/>
    <property type="match status" value="1"/>
</dbReference>
<dbReference type="InterPro" id="IPR015422">
    <property type="entry name" value="PyrdxlP-dep_Trfase_small"/>
</dbReference>
<dbReference type="Gene3D" id="3.40.640.10">
    <property type="entry name" value="Type I PLP-dependent aspartate aminotransferase-like (Major domain)"/>
    <property type="match status" value="1"/>
</dbReference>
<feature type="modified residue" description="N6-(pyridoxal phosphate)lysine" evidence="13">
    <location>
        <position position="198"/>
    </location>
</feature>
<comment type="caution">
    <text evidence="13">Lacks conserved residue(s) required for the propagation of feature annotation.</text>
</comment>
<gene>
    <name evidence="13" type="primary">serC</name>
    <name evidence="16" type="ORF">BMYO_0268</name>
</gene>
<evidence type="ECO:0000256" key="3">
    <source>
        <dbReference type="ARBA" id="ARBA00006904"/>
    </source>
</evidence>
<dbReference type="RefSeq" id="WP_094666821.1">
    <property type="nucleotide sequence ID" value="NZ_MWWW01000003.1"/>
</dbReference>
<dbReference type="InterPro" id="IPR015421">
    <property type="entry name" value="PyrdxlP-dep_Trfase_major"/>
</dbReference>
<keyword evidence="10 13" id="KW-0718">Serine biosynthesis</keyword>
<dbReference type="GO" id="GO:0008615">
    <property type="term" value="P:pyridoxine biosynthetic process"/>
    <property type="evidence" value="ECO:0007669"/>
    <property type="project" value="UniProtKB-UniRule"/>
</dbReference>
<evidence type="ECO:0000256" key="10">
    <source>
        <dbReference type="ARBA" id="ARBA00023299"/>
    </source>
</evidence>
<evidence type="ECO:0000259" key="15">
    <source>
        <dbReference type="Pfam" id="PF00266"/>
    </source>
</evidence>
<dbReference type="InterPro" id="IPR000192">
    <property type="entry name" value="Aminotrans_V_dom"/>
</dbReference>
<evidence type="ECO:0000256" key="1">
    <source>
        <dbReference type="ARBA" id="ARBA00003483"/>
    </source>
</evidence>
<keyword evidence="8 13" id="KW-0663">Pyridoxal phosphate</keyword>
<organism evidence="16 17">
    <name type="scientific">Bifidobacterium myosotis</name>
    <dbReference type="NCBI Taxonomy" id="1630166"/>
    <lineage>
        <taxon>Bacteria</taxon>
        <taxon>Bacillati</taxon>
        <taxon>Actinomycetota</taxon>
        <taxon>Actinomycetes</taxon>
        <taxon>Bifidobacteriales</taxon>
        <taxon>Bifidobacteriaceae</taxon>
        <taxon>Bifidobacterium</taxon>
    </lineage>
</organism>
<comment type="subcellular location">
    <subcellularLocation>
        <location evidence="13">Cytoplasm</location>
    </subcellularLocation>
</comment>
<evidence type="ECO:0000313" key="16">
    <source>
        <dbReference type="EMBL" id="OZG61384.1"/>
    </source>
</evidence>
<keyword evidence="4 13" id="KW-0963">Cytoplasm</keyword>
<keyword evidence="5 13" id="KW-0032">Aminotransferase</keyword>
<dbReference type="PANTHER" id="PTHR21152">
    <property type="entry name" value="AMINOTRANSFERASE CLASS V"/>
    <property type="match status" value="1"/>
</dbReference>
<dbReference type="PIRSF" id="PIRSF000525">
    <property type="entry name" value="SerC"/>
    <property type="match status" value="1"/>
</dbReference>
<evidence type="ECO:0000256" key="11">
    <source>
        <dbReference type="ARBA" id="ARBA00047630"/>
    </source>
</evidence>
<reference evidence="16 17" key="1">
    <citation type="journal article" date="2017" name="BMC Genomics">
        <title>Comparative genomic and phylogenomic analyses of the Bifidobacteriaceae family.</title>
        <authorList>
            <person name="Lugli G.A."/>
            <person name="Milani C."/>
            <person name="Turroni F."/>
            <person name="Duranti S."/>
            <person name="Mancabelli L."/>
            <person name="Mangifesta M."/>
            <person name="Ferrario C."/>
            <person name="Modesto M."/>
            <person name="Mattarelli P."/>
            <person name="Jiri K."/>
            <person name="van Sinderen D."/>
            <person name="Ventura M."/>
        </authorList>
    </citation>
    <scope>NUCLEOTIDE SEQUENCE [LARGE SCALE GENOMIC DNA]</scope>
    <source>
        <strain evidence="16 17">DSM 100196</strain>
    </source>
</reference>
<keyword evidence="7 13" id="KW-0808">Transferase</keyword>
<dbReference type="GO" id="GO:0005737">
    <property type="term" value="C:cytoplasm"/>
    <property type="evidence" value="ECO:0007669"/>
    <property type="project" value="UniProtKB-SubCell"/>
</dbReference>
<dbReference type="Pfam" id="PF00266">
    <property type="entry name" value="Aminotran_5"/>
    <property type="match status" value="1"/>
</dbReference>
<dbReference type="GO" id="GO:0006564">
    <property type="term" value="P:L-serine biosynthetic process"/>
    <property type="evidence" value="ECO:0007669"/>
    <property type="project" value="UniProtKB-UniRule"/>
</dbReference>
<evidence type="ECO:0000256" key="7">
    <source>
        <dbReference type="ARBA" id="ARBA00022679"/>
    </source>
</evidence>
<evidence type="ECO:0000256" key="9">
    <source>
        <dbReference type="ARBA" id="ARBA00023096"/>
    </source>
</evidence>
<comment type="caution">
    <text evidence="16">The sequence shown here is derived from an EMBL/GenBank/DDBJ whole genome shotgun (WGS) entry which is preliminary data.</text>
</comment>
<dbReference type="GO" id="GO:0019265">
    <property type="term" value="P:glycine biosynthetic process, by transamination of glyoxylate"/>
    <property type="evidence" value="ECO:0007669"/>
    <property type="project" value="TreeGrafter"/>
</dbReference>
<feature type="binding site" evidence="13">
    <location>
        <position position="46"/>
    </location>
    <ligand>
        <name>L-glutamate</name>
        <dbReference type="ChEBI" id="CHEBI:29985"/>
    </ligand>
</feature>
<dbReference type="EMBL" id="MWWW01000003">
    <property type="protein sequence ID" value="OZG61384.1"/>
    <property type="molecule type" value="Genomic_DNA"/>
</dbReference>
<evidence type="ECO:0000256" key="13">
    <source>
        <dbReference type="HAMAP-Rule" id="MF_00160"/>
    </source>
</evidence>
<keyword evidence="6 13" id="KW-0028">Amino-acid biosynthesis</keyword>
<dbReference type="OrthoDB" id="975012at2"/>
<evidence type="ECO:0000256" key="6">
    <source>
        <dbReference type="ARBA" id="ARBA00022605"/>
    </source>
</evidence>
<evidence type="ECO:0000256" key="5">
    <source>
        <dbReference type="ARBA" id="ARBA00022576"/>
    </source>
</evidence>
<dbReference type="Gene3D" id="3.90.1150.10">
    <property type="entry name" value="Aspartate Aminotransferase, domain 1"/>
    <property type="match status" value="1"/>
</dbReference>
<evidence type="ECO:0000256" key="2">
    <source>
        <dbReference type="ARBA" id="ARBA00005099"/>
    </source>
</evidence>
<evidence type="ECO:0000256" key="14">
    <source>
        <dbReference type="SAM" id="MobiDB-lite"/>
    </source>
</evidence>
<feature type="binding site" evidence="13">
    <location>
        <position position="104"/>
    </location>
    <ligand>
        <name>pyridoxal 5'-phosphate</name>
        <dbReference type="ChEBI" id="CHEBI:597326"/>
    </ligand>
</feature>
<dbReference type="NCBIfam" id="TIGR01366">
    <property type="entry name" value="serC_3"/>
    <property type="match status" value="1"/>
</dbReference>
<comment type="pathway">
    <text evidence="13">Cofactor biosynthesis; pyridoxine 5'-phosphate biosynthesis; pyridoxine 5'-phosphate from D-erythrose 4-phosphate: step 3/5.</text>
</comment>
<sequence>MTVTVNIPESLKPEDGRFGSGPSKIRPEQIAAIDAGATTLMGTSHRQSPVKQVVGSIREGLAEFFHLPDGYEVALGNGGASAFWEIACASLITRQAAFGSYGSFSAKFAASAANAPFLERPIIFEGEPGTYRLPELTEGVDTYCWAHNETSTGVAAPIRRVPGSREAGALTVIDGTSAAGALPLDITQTDVYYFSPQKAFGSDGGLWVAVLSPEAIERAAGVESSAHLEGARRWVPPFLSLTTALNNSRKDQTLNTPAVATLIMMANQIEWLNNNGGLDWAAARCAKSASILYSWAERSQYAQPFVTDPDARSHSVVTIDLDERVQASQVLAVLRENGIVDAAGYRKLGRNQLRVGVFPSVEPSDVIAFTKCVDYVVEHLQ</sequence>
<feature type="binding site" evidence="13">
    <location>
        <position position="197"/>
    </location>
    <ligand>
        <name>pyridoxal 5'-phosphate</name>
        <dbReference type="ChEBI" id="CHEBI:597326"/>
    </ligand>
</feature>
<dbReference type="UniPathway" id="UPA00135">
    <property type="reaction ID" value="UER00197"/>
</dbReference>
<dbReference type="InterPro" id="IPR006272">
    <property type="entry name" value="Pser_aminoTfrase_mycobac"/>
</dbReference>
<feature type="domain" description="Aminotransferase class V" evidence="15">
    <location>
        <begin position="42"/>
        <end position="344"/>
    </location>
</feature>
<comment type="catalytic activity">
    <reaction evidence="11 13">
        <text>4-(phosphooxy)-L-threonine + 2-oxoglutarate = (R)-3-hydroxy-2-oxo-4-phosphooxybutanoate + L-glutamate</text>
        <dbReference type="Rhea" id="RHEA:16573"/>
        <dbReference type="ChEBI" id="CHEBI:16810"/>
        <dbReference type="ChEBI" id="CHEBI:29985"/>
        <dbReference type="ChEBI" id="CHEBI:58452"/>
        <dbReference type="ChEBI" id="CHEBI:58538"/>
        <dbReference type="EC" id="2.6.1.52"/>
    </reaction>
</comment>
<feature type="binding site" evidence="13">
    <location>
        <begin position="255"/>
        <end position="256"/>
    </location>
    <ligand>
        <name>pyridoxal 5'-phosphate</name>
        <dbReference type="ChEBI" id="CHEBI:597326"/>
    </ligand>
</feature>
<dbReference type="AlphaFoldDB" id="A0A261FQE6"/>
<dbReference type="PANTHER" id="PTHR21152:SF40">
    <property type="entry name" value="ALANINE--GLYOXYLATE AMINOTRANSFERASE"/>
    <property type="match status" value="1"/>
</dbReference>
<dbReference type="GO" id="GO:0030170">
    <property type="term" value="F:pyridoxal phosphate binding"/>
    <property type="evidence" value="ECO:0007669"/>
    <property type="project" value="UniProtKB-UniRule"/>
</dbReference>
<comment type="function">
    <text evidence="1 13">Catalyzes the reversible conversion of 3-phosphohydroxypyruvate to phosphoserine and of 3-hydroxy-2-oxo-4-phosphonooxybutanoate to phosphohydroxythreonine.</text>
</comment>
<feature type="binding site" evidence="13">
    <location>
        <position position="150"/>
    </location>
    <ligand>
        <name>pyridoxal 5'-phosphate</name>
        <dbReference type="ChEBI" id="CHEBI:597326"/>
    </ligand>
</feature>
<feature type="binding site" evidence="13">
    <location>
        <begin position="80"/>
        <end position="81"/>
    </location>
    <ligand>
        <name>pyridoxal 5'-phosphate</name>
        <dbReference type="ChEBI" id="CHEBI:597326"/>
    </ligand>
</feature>
<dbReference type="Proteomes" id="UP000216871">
    <property type="component" value="Unassembled WGS sequence"/>
</dbReference>
<evidence type="ECO:0000256" key="8">
    <source>
        <dbReference type="ARBA" id="ARBA00022898"/>
    </source>
</evidence>
<proteinExistence type="inferred from homology"/>
<evidence type="ECO:0000256" key="4">
    <source>
        <dbReference type="ARBA" id="ARBA00022490"/>
    </source>
</evidence>
<comment type="pathway">
    <text evidence="2 13">Amino-acid biosynthesis; L-serine biosynthesis; L-serine from 3-phospho-D-glycerate: step 2/3.</text>
</comment>
<dbReference type="UniPathway" id="UPA00244">
    <property type="reaction ID" value="UER00311"/>
</dbReference>
<comment type="catalytic activity">
    <reaction evidence="12 13">
        <text>O-phospho-L-serine + 2-oxoglutarate = 3-phosphooxypyruvate + L-glutamate</text>
        <dbReference type="Rhea" id="RHEA:14329"/>
        <dbReference type="ChEBI" id="CHEBI:16810"/>
        <dbReference type="ChEBI" id="CHEBI:18110"/>
        <dbReference type="ChEBI" id="CHEBI:29985"/>
        <dbReference type="ChEBI" id="CHEBI:57524"/>
        <dbReference type="EC" id="2.6.1.52"/>
    </reaction>
</comment>
<dbReference type="InterPro" id="IPR015424">
    <property type="entry name" value="PyrdxlP-dep_Trfase"/>
</dbReference>
<keyword evidence="9 13" id="KW-0664">Pyridoxine biosynthesis</keyword>
<evidence type="ECO:0000256" key="12">
    <source>
        <dbReference type="ARBA" id="ARBA00049007"/>
    </source>
</evidence>